<dbReference type="AlphaFoldDB" id="A0A7C8FTN4"/>
<organism evidence="1 2">
    <name type="scientific">Adlercreutzia muris</name>
    <dbReference type="NCBI Taxonomy" id="1796610"/>
    <lineage>
        <taxon>Bacteria</taxon>
        <taxon>Bacillati</taxon>
        <taxon>Actinomycetota</taxon>
        <taxon>Coriobacteriia</taxon>
        <taxon>Eggerthellales</taxon>
        <taxon>Eggerthellaceae</taxon>
        <taxon>Adlercreutzia</taxon>
    </lineage>
</organism>
<sequence length="295" mass="33492">MSEFQTFSLSVAKGNGIEGLLPVVEKELIHYEILEALGKSKWLSRLNFQGGTCLRLCYGSARYSEDLDFNTREDLNATDLEGFRDIIRDSLKGKFGVDVRVKDPKKIKQFEGGGSMKRWQVVVDTAPERPDLPSQKIKIEIARVPSYTREIRLVTENYPEIQGMYGSIPVGCQSLGEILADKLISFSQQVKTPRYRDLWDIPWILHQPSVDLPIVADLTLRKVYDYGGGKSSEELLADGRRRAVECVRSEAFVAQMSRFLPPKLWEKTANRPAYLEALGRVLDEAYRDVMRIISA</sequence>
<dbReference type="Gene3D" id="3.10.450.620">
    <property type="entry name" value="JHP933, nucleotidyltransferase-like core domain"/>
    <property type="match status" value="1"/>
</dbReference>
<dbReference type="Proteomes" id="UP000479639">
    <property type="component" value="Unassembled WGS sequence"/>
</dbReference>
<keyword evidence="1" id="KW-0808">Transferase</keyword>
<keyword evidence="2" id="KW-1185">Reference proteome</keyword>
<dbReference type="EMBL" id="WAJS01000007">
    <property type="protein sequence ID" value="KAB1650959.1"/>
    <property type="molecule type" value="Genomic_DNA"/>
</dbReference>
<evidence type="ECO:0000313" key="2">
    <source>
        <dbReference type="Proteomes" id="UP000479639"/>
    </source>
</evidence>
<dbReference type="InterPro" id="IPR014942">
    <property type="entry name" value="AbiEii"/>
</dbReference>
<accession>A0A7C8FTN4</accession>
<name>A0A7C8FTN4_9ACTN</name>
<dbReference type="Pfam" id="PF08843">
    <property type="entry name" value="AbiEii"/>
    <property type="match status" value="1"/>
</dbReference>
<proteinExistence type="predicted"/>
<evidence type="ECO:0000313" key="1">
    <source>
        <dbReference type="EMBL" id="KAB1650959.1"/>
    </source>
</evidence>
<reference evidence="1 2" key="1">
    <citation type="submission" date="2019-09" db="EMBL/GenBank/DDBJ databases">
        <title>Whole genome shotgun sequencing (WGS) of Ellagibacter isourolithinifaciens DSM 104140(T) and Adlercreutzia muris DSM 29508(T).</title>
        <authorList>
            <person name="Stoll D.A."/>
            <person name="Danylec N."/>
            <person name="Huch M."/>
        </authorList>
    </citation>
    <scope>NUCLEOTIDE SEQUENCE [LARGE SCALE GENOMIC DNA]</scope>
    <source>
        <strain evidence="1 2">DSM 29508</strain>
    </source>
</reference>
<protein>
    <submittedName>
        <fullName evidence="1">Nucleotidyl transferase AbiEii/AbiGii toxin family protein</fullName>
    </submittedName>
</protein>
<comment type="caution">
    <text evidence="1">The sequence shown here is derived from an EMBL/GenBank/DDBJ whole genome shotgun (WGS) entry which is preliminary data.</text>
</comment>
<dbReference type="GO" id="GO:0016740">
    <property type="term" value="F:transferase activity"/>
    <property type="evidence" value="ECO:0007669"/>
    <property type="project" value="UniProtKB-KW"/>
</dbReference>
<dbReference type="RefSeq" id="WP_151429958.1">
    <property type="nucleotide sequence ID" value="NZ_JANJZI010000013.1"/>
</dbReference>
<gene>
    <name evidence="1" type="ORF">F8D48_03380</name>
</gene>